<evidence type="ECO:0000313" key="16">
    <source>
        <dbReference type="Proteomes" id="UP000824782"/>
    </source>
</evidence>
<keyword evidence="5" id="KW-0272">Extracellular matrix</keyword>
<feature type="disulfide bond" evidence="9">
    <location>
        <begin position="545"/>
        <end position="554"/>
    </location>
</feature>
<comment type="caution">
    <text evidence="15">The sequence shown here is derived from an EMBL/GenBank/DDBJ whole genome shotgun (WGS) entry which is preliminary data.</text>
</comment>
<evidence type="ECO:0000259" key="14">
    <source>
        <dbReference type="PROSITE" id="PS51115"/>
    </source>
</evidence>
<feature type="domain" description="Laminin EGF-like" evidence="13">
    <location>
        <begin position="521"/>
        <end position="576"/>
    </location>
</feature>
<feature type="domain" description="Laminin IV type A" evidence="14">
    <location>
        <begin position="215"/>
        <end position="385"/>
    </location>
</feature>
<evidence type="ECO:0000256" key="11">
    <source>
        <dbReference type="SAM" id="MobiDB-lite"/>
    </source>
</evidence>
<dbReference type="Pfam" id="PF00053">
    <property type="entry name" value="EGF_laminin"/>
    <property type="match status" value="6"/>
</dbReference>
<keyword evidence="3 12" id="KW-0732">Signal</keyword>
<organism evidence="15 16">
    <name type="scientific">Engystomops pustulosus</name>
    <name type="common">Tungara frog</name>
    <name type="synonym">Physalaemus pustulosus</name>
    <dbReference type="NCBI Taxonomy" id="76066"/>
    <lineage>
        <taxon>Eukaryota</taxon>
        <taxon>Metazoa</taxon>
        <taxon>Chordata</taxon>
        <taxon>Craniata</taxon>
        <taxon>Vertebrata</taxon>
        <taxon>Euteleostomi</taxon>
        <taxon>Amphibia</taxon>
        <taxon>Batrachia</taxon>
        <taxon>Anura</taxon>
        <taxon>Neobatrachia</taxon>
        <taxon>Hyloidea</taxon>
        <taxon>Leptodactylidae</taxon>
        <taxon>Leiuperinae</taxon>
        <taxon>Engystomops</taxon>
    </lineage>
</organism>
<dbReference type="GO" id="GO:0005604">
    <property type="term" value="C:basement membrane"/>
    <property type="evidence" value="ECO:0007669"/>
    <property type="project" value="UniProtKB-SubCell"/>
</dbReference>
<evidence type="ECO:0000256" key="5">
    <source>
        <dbReference type="ARBA" id="ARBA00022869"/>
    </source>
</evidence>
<protein>
    <recommendedName>
        <fullName evidence="17">Laminin subunit gamma-2</fullName>
    </recommendedName>
</protein>
<reference evidence="15" key="1">
    <citation type="thesis" date="2020" institute="ProQuest LLC" country="789 East Eisenhower Parkway, Ann Arbor, MI, USA">
        <title>Comparative Genomics and Chromosome Evolution.</title>
        <authorList>
            <person name="Mudd A.B."/>
        </authorList>
    </citation>
    <scope>NUCLEOTIDE SEQUENCE</scope>
    <source>
        <strain evidence="15">237g6f4</strain>
        <tissue evidence="15">Blood</tissue>
    </source>
</reference>
<feature type="coiled-coil region" evidence="10">
    <location>
        <begin position="1130"/>
        <end position="1157"/>
    </location>
</feature>
<dbReference type="EMBL" id="WNYA01000009">
    <property type="protein sequence ID" value="KAG8555467.1"/>
    <property type="molecule type" value="Genomic_DNA"/>
</dbReference>
<evidence type="ECO:0000313" key="15">
    <source>
        <dbReference type="EMBL" id="KAG8555467.1"/>
    </source>
</evidence>
<keyword evidence="4" id="KW-0677">Repeat</keyword>
<dbReference type="InterPro" id="IPR050440">
    <property type="entry name" value="Laminin/Netrin_ECM"/>
</dbReference>
<keyword evidence="6 9" id="KW-1015">Disulfide bond</keyword>
<feature type="chain" id="PRO_5043619426" description="Laminin subunit gamma-2" evidence="12">
    <location>
        <begin position="26"/>
        <end position="1181"/>
    </location>
</feature>
<dbReference type="SUPFAM" id="SSF57196">
    <property type="entry name" value="EGF/Laminin"/>
    <property type="match status" value="5"/>
</dbReference>
<evidence type="ECO:0000256" key="2">
    <source>
        <dbReference type="ARBA" id="ARBA00022525"/>
    </source>
</evidence>
<dbReference type="Gene3D" id="2.10.25.10">
    <property type="entry name" value="Laminin"/>
    <property type="match status" value="6"/>
</dbReference>
<feature type="signal peptide" evidence="12">
    <location>
        <begin position="1"/>
        <end position="25"/>
    </location>
</feature>
<evidence type="ECO:0000256" key="3">
    <source>
        <dbReference type="ARBA" id="ARBA00022729"/>
    </source>
</evidence>
<feature type="disulfide bond" evidence="9">
    <location>
        <begin position="91"/>
        <end position="103"/>
    </location>
</feature>
<keyword evidence="2" id="KW-0964">Secreted</keyword>
<keyword evidence="10" id="KW-0175">Coiled coil</keyword>
<dbReference type="PROSITE" id="PS50027">
    <property type="entry name" value="EGF_LAM_2"/>
    <property type="match status" value="4"/>
</dbReference>
<dbReference type="GO" id="GO:0009887">
    <property type="term" value="P:animal organ morphogenesis"/>
    <property type="evidence" value="ECO:0007669"/>
    <property type="project" value="TreeGrafter"/>
</dbReference>
<dbReference type="PROSITE" id="PS01248">
    <property type="entry name" value="EGF_LAM_1"/>
    <property type="match status" value="3"/>
</dbReference>
<keyword evidence="16" id="KW-1185">Reference proteome</keyword>
<dbReference type="FunFam" id="2.10.25.10:FF:000090">
    <property type="entry name" value="laminin subunit alpha"/>
    <property type="match status" value="1"/>
</dbReference>
<evidence type="ECO:0008006" key="17">
    <source>
        <dbReference type="Google" id="ProtNLM"/>
    </source>
</evidence>
<evidence type="ECO:0000256" key="1">
    <source>
        <dbReference type="ARBA" id="ARBA00004302"/>
    </source>
</evidence>
<sequence>MVLWRSLDPLLLLLPLLGPLSVVFAASSIDVHVSVCNCNGRSQRCVFDPELQAQTGSGFRCIDCNGGTDGPHCERCKDGYYPQQDGACAPCLCHDKGSLSSQCDNSGRCSCKPGVMGERCDRCQPGFHSLTDTGCRRQGCLCDPAGSSWGCDSVGNCVCKPQVTGESCDRCKPGYYDLQAGRSEGCLQCFCYGHSASCSSSTDYSRSEITSAFENDVEGWTAVLKDGSPASVPVRKSRHHKEVYLASRQLEPLYFSAPGTFLGDQSRSYSQVFSVSFRVDRGRHRAGAEDIILEGGGLRVTAPLTTSKTSLPCRLPQTYTFRLDELSYSPWTPKISHFDFHRLLSNVTSLRIRATYGEYSTGYLQSVTLVSAHPGPGDSAPWVETCDCPVGYRGDSCEQCAQGYYRESPALGAFSRCLPCRCQGGGRCDPETGDCYSGDENQNLDCADCPHGQYNDPRDPQRCLSCPCGAGIGCLLSPETQEPVCDHCPAGHSGPRCEICADGYFGDPEGEHGPRRHCTPCTCNSNIDLHVSGNCDRVSGECLKCIYNTAGFYCERCREGYYGDPMDPNPERKCIACACHPVGSQQPSCQKDSSCVCKPEFYGENCDQPQCPSCYSQVSSQMTLYRRQLQGLAGAGNGQSQATDLRYLQEQMRRAEEASKAMLRDSESAHGEEQSLQRQMSGLQGLQTETQNDLERVQTKLQGAQSQSGQYQNQLQDLKGKITIAMQQLNSGKAELNKLAFSSVDSSWNSNSFSQISQEAQNIANRLSQEAQMISQDAADALADTQRAMQILRNGDVDLGAADRLRTRLGDVRTQTAELESEAIRSAAAAERSYHESVQTARALAQASLTDHLGFQGEMERLREESLSLRTSVEEEMSQIKNLQSKFTIREQDVEQQLREGQKNRLLADQLLSRANAAKNKAENAMQTGNTTYYAIEGMLSSLKGFGDTVGDRRTEAEDALRRLPEIMRQTQAAAGTTEDAGAALKGAERDVGTASGNAREALSITTAIEEDMKQMSLDANSTAELALTLEREFAQLRKMVTGTAEDLEGKTRVAEQDSAAAQGIAVSALEAEAGASTTFGAVTETLNALDHVLSLLDQPVEGSEEGLRALETSMRIARTKVTGELRPALEVLELAAKNQKQEILILEKEIKQTVLDIQNLRDIRKTLPPGCYSTAAIERP</sequence>
<keyword evidence="7" id="KW-0325">Glycoprotein</keyword>
<accession>A0AAV7A6R2</accession>
<feature type="region of interest" description="Disordered" evidence="11">
    <location>
        <begin position="656"/>
        <end position="683"/>
    </location>
</feature>
<comment type="caution">
    <text evidence="9">Lacks conserved residue(s) required for the propagation of feature annotation.</text>
</comment>
<dbReference type="PROSITE" id="PS51115">
    <property type="entry name" value="LAMININ_IVA"/>
    <property type="match status" value="1"/>
</dbReference>
<dbReference type="InterPro" id="IPR000034">
    <property type="entry name" value="Laminin_IV"/>
</dbReference>
<dbReference type="Pfam" id="PF00052">
    <property type="entry name" value="Laminin_B"/>
    <property type="match status" value="1"/>
</dbReference>
<name>A0AAV7A6R2_ENGPU</name>
<dbReference type="GO" id="GO:0007411">
    <property type="term" value="P:axon guidance"/>
    <property type="evidence" value="ECO:0007669"/>
    <property type="project" value="TreeGrafter"/>
</dbReference>
<feature type="disulfide bond" evidence="9">
    <location>
        <begin position="159"/>
        <end position="168"/>
    </location>
</feature>
<evidence type="ECO:0000256" key="7">
    <source>
        <dbReference type="ARBA" id="ARBA00023180"/>
    </source>
</evidence>
<evidence type="ECO:0000256" key="8">
    <source>
        <dbReference type="ARBA" id="ARBA00023292"/>
    </source>
</evidence>
<feature type="disulfide bond" evidence="9">
    <location>
        <begin position="64"/>
        <end position="73"/>
    </location>
</feature>
<evidence type="ECO:0000256" key="6">
    <source>
        <dbReference type="ARBA" id="ARBA00023157"/>
    </source>
</evidence>
<dbReference type="PANTHER" id="PTHR10574:SF313">
    <property type="entry name" value="LAMININ SUBUNIT GAMMA-2"/>
    <property type="match status" value="1"/>
</dbReference>
<feature type="domain" description="Laminin EGF-like" evidence="13">
    <location>
        <begin position="91"/>
        <end position="137"/>
    </location>
</feature>
<evidence type="ECO:0000256" key="4">
    <source>
        <dbReference type="ARBA" id="ARBA00022737"/>
    </source>
</evidence>
<dbReference type="PANTHER" id="PTHR10574">
    <property type="entry name" value="NETRIN/LAMININ-RELATED"/>
    <property type="match status" value="1"/>
</dbReference>
<feature type="domain" description="Laminin EGF-like" evidence="13">
    <location>
        <begin position="36"/>
        <end position="90"/>
    </location>
</feature>
<dbReference type="SMART" id="SM00181">
    <property type="entry name" value="EGF"/>
    <property type="match status" value="5"/>
</dbReference>
<dbReference type="FunFam" id="2.10.25.10:FF:000051">
    <property type="entry name" value="Laminin subunit alpha 4"/>
    <property type="match status" value="1"/>
</dbReference>
<feature type="compositionally biased region" description="Basic and acidic residues" evidence="11">
    <location>
        <begin position="656"/>
        <end position="675"/>
    </location>
</feature>
<evidence type="ECO:0000256" key="9">
    <source>
        <dbReference type="PROSITE-ProRule" id="PRU00460"/>
    </source>
</evidence>
<evidence type="ECO:0000259" key="13">
    <source>
        <dbReference type="PROSITE" id="PS50027"/>
    </source>
</evidence>
<dbReference type="InterPro" id="IPR002049">
    <property type="entry name" value="LE_dom"/>
</dbReference>
<dbReference type="AlphaFoldDB" id="A0AAV7A6R2"/>
<comment type="subcellular location">
    <subcellularLocation>
        <location evidence="1">Secreted</location>
        <location evidence="1">Extracellular space</location>
        <location evidence="1">Extracellular matrix</location>
        <location evidence="1">Basement membrane</location>
    </subcellularLocation>
</comment>
<dbReference type="CDD" id="cd00055">
    <property type="entry name" value="EGF_Lam"/>
    <property type="match status" value="6"/>
</dbReference>
<evidence type="ECO:0000256" key="12">
    <source>
        <dbReference type="SAM" id="SignalP"/>
    </source>
</evidence>
<dbReference type="InterPro" id="IPR000742">
    <property type="entry name" value="EGF"/>
</dbReference>
<dbReference type="FunFam" id="2.10.25.10:FF:000067">
    <property type="entry name" value="Laminin subunit gamma 1"/>
    <property type="match status" value="1"/>
</dbReference>
<keyword evidence="8 9" id="KW-0424">Laminin EGF-like domain</keyword>
<keyword evidence="5" id="KW-0084">Basement membrane</keyword>
<feature type="domain" description="Laminin EGF-like" evidence="13">
    <location>
        <begin position="140"/>
        <end position="188"/>
    </location>
</feature>
<dbReference type="SMART" id="SM00281">
    <property type="entry name" value="LamB"/>
    <property type="match status" value="1"/>
</dbReference>
<proteinExistence type="predicted"/>
<dbReference type="GO" id="GO:0009888">
    <property type="term" value="P:tissue development"/>
    <property type="evidence" value="ECO:0007669"/>
    <property type="project" value="TreeGrafter"/>
</dbReference>
<gene>
    <name evidence="15" type="ORF">GDO81_017711</name>
</gene>
<evidence type="ECO:0000256" key="10">
    <source>
        <dbReference type="SAM" id="Coils"/>
    </source>
</evidence>
<dbReference type="SMART" id="SM00180">
    <property type="entry name" value="EGF_Lam"/>
    <property type="match status" value="7"/>
</dbReference>
<dbReference type="GO" id="GO:0005576">
    <property type="term" value="C:extracellular region"/>
    <property type="evidence" value="ECO:0007669"/>
    <property type="project" value="UniProtKB-ARBA"/>
</dbReference>
<feature type="disulfide bond" evidence="9">
    <location>
        <begin position="111"/>
        <end position="120"/>
    </location>
</feature>
<dbReference type="Proteomes" id="UP000824782">
    <property type="component" value="Unassembled WGS sequence"/>
</dbReference>
<dbReference type="FunFam" id="2.10.25.10:FF:000533">
    <property type="entry name" value="Laminin subunit gamma 2"/>
    <property type="match status" value="1"/>
</dbReference>